<dbReference type="AlphaFoldDB" id="A0A8J7JA79"/>
<keyword evidence="4" id="KW-1185">Reference proteome</keyword>
<accession>A0A8J7JA79</accession>
<dbReference type="PIRSF" id="PIRSF036389">
    <property type="entry name" value="IOR_B"/>
    <property type="match status" value="1"/>
</dbReference>
<evidence type="ECO:0000259" key="2">
    <source>
        <dbReference type="SMART" id="SM01008"/>
    </source>
</evidence>
<dbReference type="Pfam" id="PF02738">
    <property type="entry name" value="MoCoBD_1"/>
    <property type="match status" value="1"/>
</dbReference>
<dbReference type="InterPro" id="IPR012368">
    <property type="entry name" value="OxRdtase_Mopterin-bd_su_IorB"/>
</dbReference>
<protein>
    <submittedName>
        <fullName evidence="3">Xanthine dehydrogenase family protein molybdopterin-binding subunit</fullName>
    </submittedName>
</protein>
<gene>
    <name evidence="3" type="ORF">JF259_03925</name>
</gene>
<dbReference type="InterPro" id="IPR006311">
    <property type="entry name" value="TAT_signal"/>
</dbReference>
<dbReference type="SUPFAM" id="SSF56003">
    <property type="entry name" value="Molybdenum cofactor-binding domain"/>
    <property type="match status" value="2"/>
</dbReference>
<dbReference type="Gene3D" id="3.90.1170.50">
    <property type="entry name" value="Aldehyde oxidase/xanthine dehydrogenase, a/b hammerhead"/>
    <property type="match status" value="1"/>
</dbReference>
<reference evidence="3" key="1">
    <citation type="submission" date="2020-12" db="EMBL/GenBank/DDBJ databases">
        <title>Snuella sp. nov., isolated from sediment in Incheon.</title>
        <authorList>
            <person name="Kim W."/>
        </authorList>
    </citation>
    <scope>NUCLEOTIDE SEQUENCE</scope>
    <source>
        <strain evidence="3">CAU 1569</strain>
    </source>
</reference>
<keyword evidence="1" id="KW-0472">Membrane</keyword>
<feature type="transmembrane region" description="Helical" evidence="1">
    <location>
        <begin position="12"/>
        <end position="31"/>
    </location>
</feature>
<evidence type="ECO:0000256" key="1">
    <source>
        <dbReference type="SAM" id="Phobius"/>
    </source>
</evidence>
<dbReference type="PANTHER" id="PTHR47495">
    <property type="entry name" value="ALDEHYDE DEHYDROGENASE"/>
    <property type="match status" value="1"/>
</dbReference>
<dbReference type="GO" id="GO:0016491">
    <property type="term" value="F:oxidoreductase activity"/>
    <property type="evidence" value="ECO:0007669"/>
    <property type="project" value="InterPro"/>
</dbReference>
<keyword evidence="1" id="KW-0812">Transmembrane</keyword>
<sequence length="735" mass="80670">MTKIKTHYNRRSFLKISTAAGGGMLIGFSWFTGCTSDKKIKETVAIPKEWFEINGYIKIGDTGMVTIYCPNPEIGQNVMTSMPMIVADELDVDWNHVVVEQGALDEDAFKNPQFAGGSLSIKLSWNALRMAGATGKRMLLEAAAKEWGVNVTDLSVDKGVIKEKNGERTIGYGAIASKAVGIEIPEEVELKDIKDFEIIGKSKKNVEGENIVTGKPLFGLDFKREGMQLAMIQHPPAFGMRVVDFNEEEIKTMPGVKDAFIVDTEVQDKAWSDEKGFLQLIAIVGDSTWQLMKAKRAIKANWEVVSELENSATHTNKLEMAIASGNANESRKDGDSDMAFSKAAKVIEQTYSSPFLPHNTMEPMNFFANVTESSAELIGPTQTPKALEDAVSKLLDMPVENISVNMTRIGGGFGRRLYTHFGVEAAAISKKTGAPVKLIYTREDDMTQGTYRPAYQAVFKAGLDENNNLIAFSVKGAGLPEGPVFPNRFPAGTVDHYTAEKIDVETNVTTGAWRAPRSHFTAGAEQAFLDEVAELAGKDPIDFRLELFDRAIKSPVGEKNDYEPERYAGVLKLVKEKSNWGETKPGTYRGVAAYFCHHSYVAEVVDVAMENGKPKVKKVWCAVDCGIVINPDAAKNMIQGGVVDGIGHAMYSQLTFENGAPNEMNFDRYQLIRHSQAPEEIEVHFVDSDIDPTGLGEPGLPPVVGALANAIYQATGQRIYKQPFMNNLTMEQVVG</sequence>
<organism evidence="3 4">
    <name type="scientific">Snuella sedimenti</name>
    <dbReference type="NCBI Taxonomy" id="2798802"/>
    <lineage>
        <taxon>Bacteria</taxon>
        <taxon>Pseudomonadati</taxon>
        <taxon>Bacteroidota</taxon>
        <taxon>Flavobacteriia</taxon>
        <taxon>Flavobacteriales</taxon>
        <taxon>Flavobacteriaceae</taxon>
        <taxon>Snuella</taxon>
    </lineage>
</organism>
<dbReference type="SMART" id="SM01008">
    <property type="entry name" value="Ald_Xan_dh_C"/>
    <property type="match status" value="1"/>
</dbReference>
<dbReference type="EMBL" id="JAELVQ010000003">
    <property type="protein sequence ID" value="MBJ6367234.1"/>
    <property type="molecule type" value="Genomic_DNA"/>
</dbReference>
<keyword evidence="1" id="KW-1133">Transmembrane helix</keyword>
<dbReference type="InterPro" id="IPR008274">
    <property type="entry name" value="AldOxase/xan_DH_MoCoBD1"/>
</dbReference>
<name>A0A8J7JA79_9FLAO</name>
<proteinExistence type="predicted"/>
<comment type="caution">
    <text evidence="3">The sequence shown here is derived from an EMBL/GenBank/DDBJ whole genome shotgun (WGS) entry which is preliminary data.</text>
</comment>
<dbReference type="PROSITE" id="PS51257">
    <property type="entry name" value="PROKAR_LIPOPROTEIN"/>
    <property type="match status" value="1"/>
</dbReference>
<evidence type="ECO:0000313" key="3">
    <source>
        <dbReference type="EMBL" id="MBJ6367234.1"/>
    </source>
</evidence>
<dbReference type="Proteomes" id="UP000610931">
    <property type="component" value="Unassembled WGS sequence"/>
</dbReference>
<dbReference type="PANTHER" id="PTHR47495:SF2">
    <property type="entry name" value="ALDEHYDE DEHYDROGENASE"/>
    <property type="match status" value="1"/>
</dbReference>
<feature type="domain" description="Aldehyde oxidase/xanthine dehydrogenase a/b hammerhead" evidence="2">
    <location>
        <begin position="213"/>
        <end position="306"/>
    </location>
</feature>
<dbReference type="RefSeq" id="WP_199113588.1">
    <property type="nucleotide sequence ID" value="NZ_JAELVQ010000003.1"/>
</dbReference>
<dbReference type="Pfam" id="PF20256">
    <property type="entry name" value="MoCoBD_2"/>
    <property type="match status" value="2"/>
</dbReference>
<dbReference type="Gene3D" id="3.30.365.10">
    <property type="entry name" value="Aldehyde oxidase/xanthine dehydrogenase, molybdopterin binding domain"/>
    <property type="match status" value="4"/>
</dbReference>
<evidence type="ECO:0000313" key="4">
    <source>
        <dbReference type="Proteomes" id="UP000610931"/>
    </source>
</evidence>
<dbReference type="InterPro" id="IPR000674">
    <property type="entry name" value="Ald_Oxase/Xan_DH_a/b"/>
</dbReference>
<dbReference type="InterPro" id="IPR052516">
    <property type="entry name" value="N-heterocyclic_Hydroxylase"/>
</dbReference>
<dbReference type="InterPro" id="IPR037165">
    <property type="entry name" value="AldOxase/xan_DH_Mopterin-bd_sf"/>
</dbReference>
<dbReference type="InterPro" id="IPR046867">
    <property type="entry name" value="AldOxase/xan_DH_MoCoBD2"/>
</dbReference>
<dbReference type="PROSITE" id="PS51318">
    <property type="entry name" value="TAT"/>
    <property type="match status" value="1"/>
</dbReference>